<evidence type="ECO:0000313" key="9">
    <source>
        <dbReference type="Proteomes" id="UP000000935"/>
    </source>
</evidence>
<comment type="similarity">
    <text evidence="6">In the N-terminal section; belongs to the LXG family.</text>
</comment>
<evidence type="ECO:0000259" key="7">
    <source>
        <dbReference type="PROSITE" id="PS51756"/>
    </source>
</evidence>
<sequence length="731" mass="81324">MTVGKVYDAKALFDVAKDRENAYDELLSQLGELKKALQGVADLEGSLEGKGADNIKSFYKQHADTAGQWENLIKMQQSYFSTLHVKAEKAKLTGSTIVDESFLETELKNANSNAKQMVAQQHDDLQSILNGIDDIVSISAFSTSEFNDKIEEAEKKRTDTIEAVNQLDAEWSKEYSEMDDFYAVVDMLVSGLELATSQGGSVYQLAFDEKAYHDSELYKVQTKLNDYATSYVDYNKQQEEVYELEKKQEEEANKPWYEKTWDAVSTFTGEVSGYYDYKRAAEGVDPVTGEKLSTSQRVAAGAMAAAGFIPVVGWVGRAAKGGKAIYKTAKGLSAADHALDAYKSAKSFKVLEQTEKGLYGLVAANGLGEYMTGRDMFGNKISEEQRKASLLQALGIAGAGALSTKVAGKMGQSLATKGTEKLNNMRNTLRTSAVANVTKQAYQSVKNAPASWTQSLHKTYNNILDSSMPRLMPDLVPAGPALAQQTVRETLQNAKKQTMQMIGKVTYDPVHNRYRRADGRFMSKRDVEKLGDSVKVETVRRVDKPVKVERVSEPQISKATSQRIPRSSGSKRLIASGEHFTNGRRNRLKPDVRYKTGEHDYFYETDSMGRIVKFETENLQLTTRTERLSHSKNTPGKIKGQDHAGHLAADRFGGSPKIDNLVSQLSDVNLIEYKKIEEEWATALKKNPPQKVTVDVEVIYAENDMRPDKFVVRYTIDGDLVSKTIKNEPKE</sequence>
<evidence type="ECO:0000256" key="2">
    <source>
        <dbReference type="ARBA" id="ARBA00004613"/>
    </source>
</evidence>
<dbReference type="STRING" id="545693.BMQ_2683"/>
<keyword evidence="3" id="KW-1003">Cell membrane</keyword>
<dbReference type="GO" id="GO:0005886">
    <property type="term" value="C:plasma membrane"/>
    <property type="evidence" value="ECO:0007669"/>
    <property type="project" value="UniProtKB-SubCell"/>
</dbReference>
<dbReference type="InterPro" id="IPR044927">
    <property type="entry name" value="Endonuclea_NS_2"/>
</dbReference>
<keyword evidence="5" id="KW-0472">Membrane</keyword>
<dbReference type="Pfam" id="PF04740">
    <property type="entry name" value="LXG"/>
    <property type="match status" value="1"/>
</dbReference>
<dbReference type="AlphaFoldDB" id="D5DU43"/>
<dbReference type="EMBL" id="CP001983">
    <property type="protein sequence ID" value="ADE69705.1"/>
    <property type="molecule type" value="Genomic_DNA"/>
</dbReference>
<dbReference type="HOGENOM" id="CLU_023665_1_0_9"/>
<evidence type="ECO:0000313" key="8">
    <source>
        <dbReference type="EMBL" id="ADE69705.1"/>
    </source>
</evidence>
<reference evidence="8 9" key="1">
    <citation type="journal article" date="2011" name="J. Bacteriol.">
        <title>Genome sequences of the biotechnologically important Bacillus megaterium strains QM B1551 and DSM319.</title>
        <authorList>
            <person name="Eppinger M."/>
            <person name="Bunk B."/>
            <person name="Johns M.A."/>
            <person name="Edirisinghe J.N."/>
            <person name="Kutumbaka K.K."/>
            <person name="Koenig S.S."/>
            <person name="Huot Creasy H."/>
            <person name="Rosovitz M.J."/>
            <person name="Riley D.R."/>
            <person name="Daugherty S."/>
            <person name="Martin M."/>
            <person name="Elbourne L.D."/>
            <person name="Paulsen I."/>
            <person name="Biedendieck R."/>
            <person name="Braun C."/>
            <person name="Grayburn S."/>
            <person name="Dhingra S."/>
            <person name="Lukyanchuk V."/>
            <person name="Ball B."/>
            <person name="Ul-Qamar R."/>
            <person name="Seibel J."/>
            <person name="Bremer E."/>
            <person name="Jahn D."/>
            <person name="Ravel J."/>
            <person name="Vary P.S."/>
        </authorList>
    </citation>
    <scope>NUCLEOTIDE SEQUENCE [LARGE SCALE GENOMIC DNA]</scope>
    <source>
        <strain evidence="9">ATCC 12872 / QMB1551</strain>
    </source>
</reference>
<dbReference type="InterPro" id="IPR027797">
    <property type="entry name" value="PT-TG_dom"/>
</dbReference>
<dbReference type="InterPro" id="IPR006829">
    <property type="entry name" value="LXG_dom"/>
</dbReference>
<evidence type="ECO:0000256" key="3">
    <source>
        <dbReference type="ARBA" id="ARBA00022475"/>
    </source>
</evidence>
<protein>
    <submittedName>
        <fullName evidence="8">Bacillus transposase protein</fullName>
    </submittedName>
</protein>
<dbReference type="GO" id="GO:0005576">
    <property type="term" value="C:extracellular region"/>
    <property type="evidence" value="ECO:0007669"/>
    <property type="project" value="UniProtKB-SubCell"/>
</dbReference>
<dbReference type="PANTHER" id="PTHR34976:SF2">
    <property type="entry name" value="TYPE VII SECRETION SYSTEM PROTEIN ESSD"/>
    <property type="match status" value="1"/>
</dbReference>
<dbReference type="eggNOG" id="COG5444">
    <property type="taxonomic scope" value="Bacteria"/>
</dbReference>
<dbReference type="InterPro" id="IPR044929">
    <property type="entry name" value="DNA/RNA_non-sp_Endonuclease_sf"/>
</dbReference>
<feature type="domain" description="LXG" evidence="7">
    <location>
        <begin position="3"/>
        <end position="238"/>
    </location>
</feature>
<evidence type="ECO:0000256" key="6">
    <source>
        <dbReference type="ARBA" id="ARBA00034117"/>
    </source>
</evidence>
<dbReference type="KEGG" id="bmq:BMQ_2683"/>
<comment type="subcellular location">
    <subcellularLocation>
        <location evidence="1">Cell membrane</location>
    </subcellularLocation>
    <subcellularLocation>
        <location evidence="2">Secreted</location>
    </subcellularLocation>
</comment>
<dbReference type="InterPro" id="IPR051768">
    <property type="entry name" value="Bact_secretion_toxin"/>
</dbReference>
<dbReference type="Gene3D" id="3.40.570.10">
    <property type="entry name" value="Extracellular Endonuclease, subunit A"/>
    <property type="match status" value="1"/>
</dbReference>
<dbReference type="PANTHER" id="PTHR34976">
    <property type="entry name" value="RIBONUCLEASE YQCG-RELATED"/>
    <property type="match status" value="1"/>
</dbReference>
<evidence type="ECO:0000256" key="1">
    <source>
        <dbReference type="ARBA" id="ARBA00004236"/>
    </source>
</evidence>
<dbReference type="Pfam" id="PF13930">
    <property type="entry name" value="Endonuclea_NS_2"/>
    <property type="match status" value="1"/>
</dbReference>
<dbReference type="PROSITE" id="PS51756">
    <property type="entry name" value="LXG"/>
    <property type="match status" value="1"/>
</dbReference>
<proteinExistence type="inferred from homology"/>
<accession>D5DU43</accession>
<organism evidence="8 9">
    <name type="scientific">Priestia megaterium (strain ATCC 12872 / QMB1551)</name>
    <name type="common">Bacillus megaterium</name>
    <dbReference type="NCBI Taxonomy" id="545693"/>
    <lineage>
        <taxon>Bacteria</taxon>
        <taxon>Bacillati</taxon>
        <taxon>Bacillota</taxon>
        <taxon>Bacilli</taxon>
        <taxon>Bacillales</taxon>
        <taxon>Bacillaceae</taxon>
        <taxon>Priestia</taxon>
    </lineage>
</organism>
<dbReference type="Pfam" id="PF14449">
    <property type="entry name" value="PT-TG"/>
    <property type="match status" value="1"/>
</dbReference>
<name>D5DU43_PRIM1</name>
<evidence type="ECO:0000256" key="4">
    <source>
        <dbReference type="ARBA" id="ARBA00022525"/>
    </source>
</evidence>
<keyword evidence="4" id="KW-0964">Secreted</keyword>
<gene>
    <name evidence="8" type="ordered locus">BMQ_2683</name>
</gene>
<keyword evidence="9" id="KW-1185">Reference proteome</keyword>
<dbReference type="Proteomes" id="UP000000935">
    <property type="component" value="Chromosome"/>
</dbReference>
<evidence type="ECO:0000256" key="5">
    <source>
        <dbReference type="ARBA" id="ARBA00023136"/>
    </source>
</evidence>